<feature type="transmembrane region" description="Helical" evidence="1">
    <location>
        <begin position="113"/>
        <end position="132"/>
    </location>
</feature>
<reference evidence="2" key="2">
    <citation type="submission" date="2025-09" db="UniProtKB">
        <authorList>
            <consortium name="Ensembl"/>
        </authorList>
    </citation>
    <scope>IDENTIFICATION</scope>
</reference>
<dbReference type="PANTHER" id="PTHR11544">
    <property type="entry name" value="COLD SHOCK DOMAIN CONTAINING PROTEINS"/>
    <property type="match status" value="1"/>
</dbReference>
<organism evidence="2 3">
    <name type="scientific">Leptobrachium leishanense</name>
    <name type="common">Leishan spiny toad</name>
    <dbReference type="NCBI Taxonomy" id="445787"/>
    <lineage>
        <taxon>Eukaryota</taxon>
        <taxon>Metazoa</taxon>
        <taxon>Chordata</taxon>
        <taxon>Craniata</taxon>
        <taxon>Vertebrata</taxon>
        <taxon>Euteleostomi</taxon>
        <taxon>Amphibia</taxon>
        <taxon>Batrachia</taxon>
        <taxon>Anura</taxon>
        <taxon>Pelobatoidea</taxon>
        <taxon>Megophryidae</taxon>
        <taxon>Leptobrachium</taxon>
    </lineage>
</organism>
<dbReference type="GeneTree" id="ENSGT00940000153341"/>
<keyword evidence="3" id="KW-1185">Reference proteome</keyword>
<dbReference type="Proteomes" id="UP000694569">
    <property type="component" value="Unplaced"/>
</dbReference>
<protein>
    <submittedName>
        <fullName evidence="2">Uncharacterized protein</fullName>
    </submittedName>
</protein>
<dbReference type="Gene3D" id="2.40.50.140">
    <property type="entry name" value="Nucleic acid-binding proteins"/>
    <property type="match status" value="1"/>
</dbReference>
<keyword evidence="1" id="KW-0812">Transmembrane</keyword>
<proteinExistence type="predicted"/>
<evidence type="ECO:0000313" key="3">
    <source>
        <dbReference type="Proteomes" id="UP000694569"/>
    </source>
</evidence>
<evidence type="ECO:0000256" key="1">
    <source>
        <dbReference type="SAM" id="Phobius"/>
    </source>
</evidence>
<dbReference type="InterPro" id="IPR012340">
    <property type="entry name" value="NA-bd_OB-fold"/>
</dbReference>
<dbReference type="AlphaFoldDB" id="A0A8C5QVL4"/>
<name>A0A8C5QVL4_9ANUR</name>
<dbReference type="InterPro" id="IPR050181">
    <property type="entry name" value="Cold_shock_domain"/>
</dbReference>
<sequence length="133" mass="14680">LLECMVEEEALLSAVTEVTGNLTISNTDITMSSKVETQQPRAALENNFINRDNTKEDVFVNQTAIKKKNPRKYLLEGEKGAEAANVTGPGGVPVQSNKYAADRNHRHYPRHRGVLYICFFVSTVCGGCLSFSD</sequence>
<accession>A0A8C5QVL4</accession>
<evidence type="ECO:0000313" key="2">
    <source>
        <dbReference type="Ensembl" id="ENSLLEP00000041872.1"/>
    </source>
</evidence>
<dbReference type="Ensembl" id="ENSLLET00000043549.1">
    <property type="protein sequence ID" value="ENSLLEP00000041872.1"/>
    <property type="gene ID" value="ENSLLEG00000026140.1"/>
</dbReference>
<keyword evidence="1" id="KW-0472">Membrane</keyword>
<keyword evidence="1" id="KW-1133">Transmembrane helix</keyword>
<reference evidence="2" key="1">
    <citation type="submission" date="2025-08" db="UniProtKB">
        <authorList>
            <consortium name="Ensembl"/>
        </authorList>
    </citation>
    <scope>IDENTIFICATION</scope>
</reference>